<dbReference type="AlphaFoldDB" id="A0A2X3XZR6"/>
<sequence length="91" mass="10231">MLYMYLMTNQKALTDQLVRDHVEHLKALEADNKLVLCGPFSDYPGGMVVFKADSHDQAVALAESDPFIASGHKTYELRTLEVANKDNNYLV</sequence>
<evidence type="ECO:0000313" key="4">
    <source>
        <dbReference type="Proteomes" id="UP000249495"/>
    </source>
</evidence>
<dbReference type="SUPFAM" id="SSF54909">
    <property type="entry name" value="Dimeric alpha+beta barrel"/>
    <property type="match status" value="1"/>
</dbReference>
<organism evidence="3 4">
    <name type="scientific">Streptococcus ferus</name>
    <dbReference type="NCBI Taxonomy" id="1345"/>
    <lineage>
        <taxon>Bacteria</taxon>
        <taxon>Bacillati</taxon>
        <taxon>Bacillota</taxon>
        <taxon>Bacilli</taxon>
        <taxon>Lactobacillales</taxon>
        <taxon>Streptococcaceae</taxon>
        <taxon>Streptococcus</taxon>
    </lineage>
</organism>
<dbReference type="RefSeq" id="WP_018030056.1">
    <property type="nucleotide sequence ID" value="NZ_CAMCCF010000021.1"/>
</dbReference>
<evidence type="ECO:0000259" key="2">
    <source>
        <dbReference type="Pfam" id="PF03795"/>
    </source>
</evidence>
<dbReference type="EMBL" id="LS483343">
    <property type="protein sequence ID" value="SQF40631.1"/>
    <property type="molecule type" value="Genomic_DNA"/>
</dbReference>
<dbReference type="InterPro" id="IPR005545">
    <property type="entry name" value="YCII"/>
</dbReference>
<dbReference type="PANTHER" id="PTHR37828">
    <property type="entry name" value="GSR2449 PROTEIN"/>
    <property type="match status" value="1"/>
</dbReference>
<dbReference type="STRING" id="1123303.GCA_000372425_00726"/>
<proteinExistence type="inferred from homology"/>
<evidence type="ECO:0000256" key="1">
    <source>
        <dbReference type="ARBA" id="ARBA00007689"/>
    </source>
</evidence>
<dbReference type="KEGG" id="sfer:NCTC12278_01203"/>
<name>A0A2X3XZR6_9STRE</name>
<dbReference type="OrthoDB" id="162319at2"/>
<reference evidence="3 4" key="1">
    <citation type="submission" date="2018-06" db="EMBL/GenBank/DDBJ databases">
        <authorList>
            <consortium name="Pathogen Informatics"/>
            <person name="Doyle S."/>
        </authorList>
    </citation>
    <scope>NUCLEOTIDE SEQUENCE [LARGE SCALE GENOMIC DNA]</scope>
    <source>
        <strain evidence="3 4">NCTC12278</strain>
    </source>
</reference>
<protein>
    <submittedName>
        <fullName evidence="3">YciI-like protein</fullName>
    </submittedName>
</protein>
<dbReference type="Pfam" id="PF03795">
    <property type="entry name" value="YCII"/>
    <property type="match status" value="1"/>
</dbReference>
<gene>
    <name evidence="3" type="ORF">NCTC12278_01203</name>
</gene>
<accession>A0A2X3XZR6</accession>
<feature type="domain" description="YCII-related" evidence="2">
    <location>
        <begin position="1"/>
        <end position="77"/>
    </location>
</feature>
<dbReference type="Gene3D" id="3.30.70.1060">
    <property type="entry name" value="Dimeric alpha+beta barrel"/>
    <property type="match status" value="1"/>
</dbReference>
<evidence type="ECO:0000313" key="3">
    <source>
        <dbReference type="EMBL" id="SQF40631.1"/>
    </source>
</evidence>
<dbReference type="PANTHER" id="PTHR37828:SF1">
    <property type="entry name" value="YCII-RELATED DOMAIN-CONTAINING PROTEIN"/>
    <property type="match status" value="1"/>
</dbReference>
<keyword evidence="4" id="KW-1185">Reference proteome</keyword>
<dbReference type="InterPro" id="IPR011008">
    <property type="entry name" value="Dimeric_a/b-barrel"/>
</dbReference>
<comment type="similarity">
    <text evidence="1">Belongs to the YciI family.</text>
</comment>
<dbReference type="Proteomes" id="UP000249495">
    <property type="component" value="Chromosome 1"/>
</dbReference>